<dbReference type="PANTHER" id="PTHR12984">
    <property type="entry name" value="SCY1-RELATED S/T PROTEIN KINASE-LIKE"/>
    <property type="match status" value="1"/>
</dbReference>
<evidence type="ECO:0000256" key="1">
    <source>
        <dbReference type="SAM" id="Coils"/>
    </source>
</evidence>
<name>A0A2U1J578_SMIAN</name>
<dbReference type="PROSITE" id="PS50011">
    <property type="entry name" value="PROTEIN_KINASE_DOM"/>
    <property type="match status" value="1"/>
</dbReference>
<dbReference type="GO" id="GO:0005737">
    <property type="term" value="C:cytoplasm"/>
    <property type="evidence" value="ECO:0007669"/>
    <property type="project" value="TreeGrafter"/>
</dbReference>
<evidence type="ECO:0000259" key="3">
    <source>
        <dbReference type="PROSITE" id="PS50011"/>
    </source>
</evidence>
<feature type="compositionally biased region" description="Polar residues" evidence="2">
    <location>
        <begin position="1064"/>
        <end position="1088"/>
    </location>
</feature>
<dbReference type="Gene3D" id="1.10.510.10">
    <property type="entry name" value="Transferase(Phosphotransferase) domain 1"/>
    <property type="match status" value="1"/>
</dbReference>
<gene>
    <name evidence="4" type="ORF">BB558_003849</name>
</gene>
<feature type="domain" description="Protein kinase" evidence="3">
    <location>
        <begin position="449"/>
        <end position="707"/>
    </location>
</feature>
<dbReference type="SUPFAM" id="SSF48371">
    <property type="entry name" value="ARM repeat"/>
    <property type="match status" value="1"/>
</dbReference>
<dbReference type="GO" id="GO:0006409">
    <property type="term" value="P:tRNA export from nucleus"/>
    <property type="evidence" value="ECO:0007669"/>
    <property type="project" value="TreeGrafter"/>
</dbReference>
<evidence type="ECO:0000256" key="2">
    <source>
        <dbReference type="SAM" id="MobiDB-lite"/>
    </source>
</evidence>
<evidence type="ECO:0000313" key="4">
    <source>
        <dbReference type="EMBL" id="PWA00113.1"/>
    </source>
</evidence>
<proteinExistence type="predicted"/>
<protein>
    <recommendedName>
        <fullName evidence="3">Protein kinase domain-containing protein</fullName>
    </recommendedName>
</protein>
<accession>A0A2U1J578</accession>
<dbReference type="EMBL" id="MBFU01000363">
    <property type="protein sequence ID" value="PWA00113.1"/>
    <property type="molecule type" value="Genomic_DNA"/>
</dbReference>
<feature type="region of interest" description="Disordered" evidence="2">
    <location>
        <begin position="1028"/>
        <end position="1051"/>
    </location>
</feature>
<evidence type="ECO:0000313" key="5">
    <source>
        <dbReference type="Proteomes" id="UP000245591"/>
    </source>
</evidence>
<dbReference type="InterPro" id="IPR000719">
    <property type="entry name" value="Prot_kinase_dom"/>
</dbReference>
<dbReference type="Pfam" id="PF20168">
    <property type="entry name" value="PDS5"/>
    <property type="match status" value="1"/>
</dbReference>
<dbReference type="Proteomes" id="UP000245591">
    <property type="component" value="Unassembled WGS sequence"/>
</dbReference>
<dbReference type="Gene3D" id="1.25.10.10">
    <property type="entry name" value="Leucine-rich Repeat Variant"/>
    <property type="match status" value="1"/>
</dbReference>
<dbReference type="InterPro" id="IPR001245">
    <property type="entry name" value="Ser-Thr/Tyr_kinase_cat_dom"/>
</dbReference>
<dbReference type="Gene3D" id="3.30.200.20">
    <property type="entry name" value="Phosphorylase Kinase, domain 1"/>
    <property type="match status" value="1"/>
</dbReference>
<dbReference type="InterPro" id="IPR011009">
    <property type="entry name" value="Kinase-like_dom_sf"/>
</dbReference>
<organism evidence="4 5">
    <name type="scientific">Smittium angustum</name>
    <dbReference type="NCBI Taxonomy" id="133377"/>
    <lineage>
        <taxon>Eukaryota</taxon>
        <taxon>Fungi</taxon>
        <taxon>Fungi incertae sedis</taxon>
        <taxon>Zoopagomycota</taxon>
        <taxon>Kickxellomycotina</taxon>
        <taxon>Harpellomycetes</taxon>
        <taxon>Harpellales</taxon>
        <taxon>Legeriomycetaceae</taxon>
        <taxon>Smittium</taxon>
    </lineage>
</organism>
<feature type="region of interest" description="Disordered" evidence="2">
    <location>
        <begin position="1204"/>
        <end position="1253"/>
    </location>
</feature>
<feature type="compositionally biased region" description="Polar residues" evidence="2">
    <location>
        <begin position="987"/>
        <end position="997"/>
    </location>
</feature>
<feature type="compositionally biased region" description="Polar residues" evidence="2">
    <location>
        <begin position="1042"/>
        <end position="1051"/>
    </location>
</feature>
<feature type="compositionally biased region" description="Polar residues" evidence="2">
    <location>
        <begin position="1224"/>
        <end position="1239"/>
    </location>
</feature>
<feature type="coiled-coil region" evidence="1">
    <location>
        <begin position="43"/>
        <end position="70"/>
    </location>
</feature>
<comment type="caution">
    <text evidence="4">The sequence shown here is derived from an EMBL/GenBank/DDBJ whole genome shotgun (WGS) entry which is preliminary data.</text>
</comment>
<dbReference type="GO" id="GO:0004672">
    <property type="term" value="F:protein kinase activity"/>
    <property type="evidence" value="ECO:0007669"/>
    <property type="project" value="InterPro"/>
</dbReference>
<reference evidence="4 5" key="1">
    <citation type="journal article" date="2018" name="MBio">
        <title>Comparative Genomics Reveals the Core Gene Toolbox for the Fungus-Insect Symbiosis.</title>
        <authorList>
            <person name="Wang Y."/>
            <person name="Stata M."/>
            <person name="Wang W."/>
            <person name="Stajich J.E."/>
            <person name="White M.M."/>
            <person name="Moncalvo J.M."/>
        </authorList>
    </citation>
    <scope>NUCLEOTIDE SEQUENCE [LARGE SCALE GENOMIC DNA]</scope>
    <source>
        <strain evidence="4 5">AUS-126-30</strain>
    </source>
</reference>
<feature type="region of interest" description="Disordered" evidence="2">
    <location>
        <begin position="1142"/>
        <end position="1183"/>
    </location>
</feature>
<dbReference type="AlphaFoldDB" id="A0A2U1J578"/>
<dbReference type="PANTHER" id="PTHR12984:SF3">
    <property type="entry name" value="N-TERMINAL KINASE-LIKE PROTEIN"/>
    <property type="match status" value="1"/>
</dbReference>
<dbReference type="InterPro" id="IPR051177">
    <property type="entry name" value="CIK-Related_Protein"/>
</dbReference>
<feature type="region of interest" description="Disordered" evidence="2">
    <location>
        <begin position="971"/>
        <end position="997"/>
    </location>
</feature>
<keyword evidence="5" id="KW-1185">Reference proteome</keyword>
<dbReference type="InterPro" id="IPR011989">
    <property type="entry name" value="ARM-like"/>
</dbReference>
<dbReference type="Pfam" id="PF07714">
    <property type="entry name" value="PK_Tyr_Ser-Thr"/>
    <property type="match status" value="1"/>
</dbReference>
<keyword evidence="1" id="KW-0175">Coiled coil</keyword>
<feature type="region of interest" description="Disordered" evidence="2">
    <location>
        <begin position="1064"/>
        <end position="1089"/>
    </location>
</feature>
<dbReference type="InterPro" id="IPR016024">
    <property type="entry name" value="ARM-type_fold"/>
</dbReference>
<sequence length="1253" mass="140692">MQNQKSTIDSLWSSIKTELNLFNLDNIDFPDQISKEICSTDSVTDEKTKLISARKKIKNLLENLLTVKKRRLNETSKILRLKDDINISNGARKINQFNSMRYASGSFMNTEAFKSEFLTNSDSVNSNNIFGIEKKLLPATQSLVFSFDIISNPLLVRISHSGENMAFLFENYILVLERINSGWKECFRLDTNEIIYLEWISNNLFVFKKIEPNDIFIELVDKVTKSFYRIELDLPLNSLGRIKSTTTIANDLVILFDSSAIISIKFSESYQKVIQISERKIFFPNIDTVRLVSIHNSSNYLCVLDTSSLLVLDINNISKDIITVETSFLKQLIGGYEFFFISALVDNTIWAKNSLGEKQISLTLCILTPTHINHLLIENQKYSIIKTIILQNRHNWSEIDCDHSQFVVSTSGPNEVNVLCPFNGDVFCHITSESLINIVQRSKIPNFNYTIGDSVDEFDGKSIWSLYSGIKNDNKEPVSIFVYKKNNNQIELELAQNGLKRIKTLRHPDFLQFFDSAETSEAIYIATEKVDPLSNTLLNSENLMSVLWGLFKICRGLKFINEDCNLVHGNVQQSSIFVSKSNEWKLFGFELVDSINEQKPKFMSTNTLGKKYSDIVTPEMKNSGSISINKFDIGITDSFQFGLLLSLLNKFNTFDNDIQTRDKISRYSQRLNNNNPKVRISIKKFLAESTQKGGIFDTSFIRFNIFIEEISTKDTSQVKEILDDINQNIHVYPQNTLKYKILPELIKLINFGGNPQALPTVISIGKMLSQDDFGTLVLPAITKLFSSNDRLIRYTLLKHLGDYINELTNDIVLKTIYPNYVSGFQDSAPAIREETAKASLLFVELLPSNTVNNELIRSVSRLVSDPEPGIRANCLICIGKLSKHLNTTSVKQTVIPALLTSLRDPFPPSRSACLKAISVCSSLMDPTDITRKFLPIVSQLLIDPEKQVRDSSKSTVQSLLQKIDDYVKTMPETAIKPKNTTEKSSEPAGNSDNTSQTTVSKAGWAISSLTSGLSGVLSYTTSLPNVDKSKDINTPEHGPINANASQPQTSISTSRVYSEQQVVNKGSPQNVTSAKNTSNSDTFGFTDSNLDDGWDMDKDIEVDTGISNLSFNENDPFDFVNKPKTKKTNLLGLKSVSKTKAVNSDNWGNSLPSTKSPKGSPKHSNFGENVQNRTAKNSNLGKTAFADEEDDDFLGWDEDPSTWSFSASDDIQNKREMKSVVPLQKTTKLGQKSTKGTQKPKNKLGAVKITPRN</sequence>
<dbReference type="SUPFAM" id="SSF56112">
    <property type="entry name" value="Protein kinase-like (PK-like)"/>
    <property type="match status" value="1"/>
</dbReference>
<feature type="compositionally biased region" description="Polar residues" evidence="2">
    <location>
        <begin position="1142"/>
        <end position="1181"/>
    </location>
</feature>
<dbReference type="GO" id="GO:0005524">
    <property type="term" value="F:ATP binding"/>
    <property type="evidence" value="ECO:0007669"/>
    <property type="project" value="InterPro"/>
</dbReference>